<dbReference type="InterPro" id="IPR039058">
    <property type="entry name" value="Yippee_fam"/>
</dbReference>
<dbReference type="PANTHER" id="PTHR13848">
    <property type="entry name" value="PROTEIN YIPPEE-LIKE CG15309-RELATED"/>
    <property type="match status" value="1"/>
</dbReference>
<dbReference type="GlyGen" id="A0A8V1AAS7">
    <property type="glycosylation" value="1 site"/>
</dbReference>
<dbReference type="AlphaFoldDB" id="A0A8V1AAS7"/>
<reference evidence="3" key="2">
    <citation type="submission" date="2025-08" db="UniProtKB">
        <authorList>
            <consortium name="Ensembl"/>
        </authorList>
    </citation>
    <scope>IDENTIFICATION</scope>
    <source>
        <strain evidence="3">broiler</strain>
    </source>
</reference>
<keyword evidence="4" id="KW-1185">Reference proteome</keyword>
<reference evidence="3" key="3">
    <citation type="submission" date="2025-09" db="UniProtKB">
        <authorList>
            <consortium name="Ensembl"/>
        </authorList>
    </citation>
    <scope>IDENTIFICATION</scope>
    <source>
        <strain evidence="3">broiler</strain>
    </source>
</reference>
<dbReference type="InterPro" id="IPR034751">
    <property type="entry name" value="Yippee"/>
</dbReference>
<feature type="compositionally biased region" description="Gly residues" evidence="1">
    <location>
        <begin position="52"/>
        <end position="62"/>
    </location>
</feature>
<feature type="region of interest" description="Disordered" evidence="1">
    <location>
        <begin position="41"/>
        <end position="63"/>
    </location>
</feature>
<dbReference type="GeneTree" id="ENSGT00940000161443"/>
<dbReference type="Ensembl" id="ENSGALT00010063869.1">
    <property type="protein sequence ID" value="ENSGALP00010039369.1"/>
    <property type="gene ID" value="ENSGALG00010026249.1"/>
</dbReference>
<evidence type="ECO:0000313" key="4">
    <source>
        <dbReference type="Proteomes" id="UP000000539"/>
    </source>
</evidence>
<protein>
    <submittedName>
        <fullName evidence="3">Yippee like 4</fullName>
    </submittedName>
</protein>
<organism evidence="3 4">
    <name type="scientific">Gallus gallus</name>
    <name type="common">Chicken</name>
    <dbReference type="NCBI Taxonomy" id="9031"/>
    <lineage>
        <taxon>Eukaryota</taxon>
        <taxon>Metazoa</taxon>
        <taxon>Chordata</taxon>
        <taxon>Craniata</taxon>
        <taxon>Vertebrata</taxon>
        <taxon>Euteleostomi</taxon>
        <taxon>Archelosauria</taxon>
        <taxon>Archosauria</taxon>
        <taxon>Dinosauria</taxon>
        <taxon>Saurischia</taxon>
        <taxon>Theropoda</taxon>
        <taxon>Coelurosauria</taxon>
        <taxon>Aves</taxon>
        <taxon>Neognathae</taxon>
        <taxon>Galloanserae</taxon>
        <taxon>Galliformes</taxon>
        <taxon>Phasianidae</taxon>
        <taxon>Phasianinae</taxon>
        <taxon>Gallus</taxon>
    </lineage>
</organism>
<feature type="region of interest" description="Disordered" evidence="1">
    <location>
        <begin position="199"/>
        <end position="219"/>
    </location>
</feature>
<feature type="domain" description="Yippee" evidence="2">
    <location>
        <begin position="52"/>
        <end position="154"/>
    </location>
</feature>
<sequence length="219" mass="22732">CALHAVPTRCLLHSVPSAASPPRCPESARCSPVPVLPTVSPWQRASPRWHGGDGGGGGGGTRDAGLSHVVSLQSFQGSHGRAYLFNSVVNVGCGPAEQRLLLTGLHSVADIFCESCKTTLGWKYAAVPTGAGIREQPEVQGGEVYHRDVTHGEGERLGLSSMAGTPQRHLPWQAPGTGLLTWALPTLLFSGGTPCQPVPPDGVGARGPSPAHRGCGQLF</sequence>
<accession>A0A8V1AAS7</accession>
<reference evidence="3" key="1">
    <citation type="submission" date="2020-11" db="EMBL/GenBank/DDBJ databases">
        <title>Gallus gallus (Chicken) genome, bGalGal1, GRCg7b, maternal haplotype autosomes + Z &amp; W.</title>
        <authorList>
            <person name="Warren W."/>
            <person name="Formenti G."/>
            <person name="Fedrigo O."/>
            <person name="Haase B."/>
            <person name="Mountcastle J."/>
            <person name="Balacco J."/>
            <person name="Tracey A."/>
            <person name="Schneider V."/>
            <person name="Okimoto R."/>
            <person name="Cheng H."/>
            <person name="Hawken R."/>
            <person name="Howe K."/>
            <person name="Jarvis E.D."/>
        </authorList>
    </citation>
    <scope>NUCLEOTIDE SEQUENCE [LARGE SCALE GENOMIC DNA]</scope>
    <source>
        <strain evidence="3">Broiler</strain>
    </source>
</reference>
<evidence type="ECO:0000259" key="2">
    <source>
        <dbReference type="PROSITE" id="PS51792"/>
    </source>
</evidence>
<dbReference type="PROSITE" id="PS51792">
    <property type="entry name" value="YIPPEE"/>
    <property type="match status" value="1"/>
</dbReference>
<evidence type="ECO:0000313" key="3">
    <source>
        <dbReference type="Ensembl" id="ENSGALP00010039369.1"/>
    </source>
</evidence>
<name>A0A8V1AAS7_CHICK</name>
<proteinExistence type="predicted"/>
<dbReference type="Proteomes" id="UP000000539">
    <property type="component" value="Chromosome 5"/>
</dbReference>
<evidence type="ECO:0000256" key="1">
    <source>
        <dbReference type="SAM" id="MobiDB-lite"/>
    </source>
</evidence>